<evidence type="ECO:0000313" key="3">
    <source>
        <dbReference type="EMBL" id="KAJ2905720.1"/>
    </source>
</evidence>
<feature type="region of interest" description="Disordered" evidence="1">
    <location>
        <begin position="290"/>
        <end position="324"/>
    </location>
</feature>
<feature type="region of interest" description="Disordered" evidence="1">
    <location>
        <begin position="380"/>
        <end position="464"/>
    </location>
</feature>
<evidence type="ECO:0000259" key="2">
    <source>
        <dbReference type="Pfam" id="PF00561"/>
    </source>
</evidence>
<protein>
    <recommendedName>
        <fullName evidence="2">AB hydrolase-1 domain-containing protein</fullName>
    </recommendedName>
</protein>
<keyword evidence="4" id="KW-1185">Reference proteome</keyword>
<feature type="region of interest" description="Disordered" evidence="1">
    <location>
        <begin position="1"/>
        <end position="22"/>
    </location>
</feature>
<evidence type="ECO:0000256" key="1">
    <source>
        <dbReference type="SAM" id="MobiDB-lite"/>
    </source>
</evidence>
<dbReference type="GO" id="GO:0005783">
    <property type="term" value="C:endoplasmic reticulum"/>
    <property type="evidence" value="ECO:0007669"/>
    <property type="project" value="TreeGrafter"/>
</dbReference>
<dbReference type="PANTHER" id="PTHR43139">
    <property type="entry name" value="SI:DKEY-122A22.2"/>
    <property type="match status" value="1"/>
</dbReference>
<feature type="domain" description="AB hydrolase-1" evidence="2">
    <location>
        <begin position="140"/>
        <end position="254"/>
    </location>
</feature>
<dbReference type="EMBL" id="JAKWBI020000026">
    <property type="protein sequence ID" value="KAJ2905720.1"/>
    <property type="molecule type" value="Genomic_DNA"/>
</dbReference>
<proteinExistence type="predicted"/>
<feature type="compositionally biased region" description="Low complexity" evidence="1">
    <location>
        <begin position="447"/>
        <end position="456"/>
    </location>
</feature>
<feature type="compositionally biased region" description="Basic residues" evidence="1">
    <location>
        <begin position="381"/>
        <end position="395"/>
    </location>
</feature>
<dbReference type="SUPFAM" id="SSF53474">
    <property type="entry name" value="alpha/beta-Hydrolases"/>
    <property type="match status" value="1"/>
</dbReference>
<dbReference type="InterPro" id="IPR029058">
    <property type="entry name" value="AB_hydrolase_fold"/>
</dbReference>
<feature type="region of interest" description="Disordered" evidence="1">
    <location>
        <begin position="84"/>
        <end position="115"/>
    </location>
</feature>
<feature type="compositionally biased region" description="Basic and acidic residues" evidence="1">
    <location>
        <begin position="396"/>
        <end position="440"/>
    </location>
</feature>
<organism evidence="3 4">
    <name type="scientific">Zalerion maritima</name>
    <dbReference type="NCBI Taxonomy" id="339359"/>
    <lineage>
        <taxon>Eukaryota</taxon>
        <taxon>Fungi</taxon>
        <taxon>Dikarya</taxon>
        <taxon>Ascomycota</taxon>
        <taxon>Pezizomycotina</taxon>
        <taxon>Sordariomycetes</taxon>
        <taxon>Lulworthiomycetidae</taxon>
        <taxon>Lulworthiales</taxon>
        <taxon>Lulworthiaceae</taxon>
        <taxon>Zalerion</taxon>
    </lineage>
</organism>
<name>A0AAD5S4A5_9PEZI</name>
<dbReference type="Gene3D" id="3.40.50.1820">
    <property type="entry name" value="alpha/beta hydrolase"/>
    <property type="match status" value="2"/>
</dbReference>
<comment type="caution">
    <text evidence="3">The sequence shown here is derived from an EMBL/GenBank/DDBJ whole genome shotgun (WGS) entry which is preliminary data.</text>
</comment>
<dbReference type="InterPro" id="IPR000073">
    <property type="entry name" value="AB_hydrolase_1"/>
</dbReference>
<dbReference type="Pfam" id="PF00561">
    <property type="entry name" value="Abhydrolase_1"/>
    <property type="match status" value="1"/>
</dbReference>
<dbReference type="PRINTS" id="PR00111">
    <property type="entry name" value="ABHYDROLASE"/>
</dbReference>
<dbReference type="PANTHER" id="PTHR43139:SF65">
    <property type="entry name" value="HYDROLASE FAMILY PROTEIN, PUTATIVE (AFU_ORTHOLOGUE AFUA_6G07060)-RELATED"/>
    <property type="match status" value="1"/>
</dbReference>
<accession>A0AAD5S4A5</accession>
<sequence>MPFKLPWDEPTPAPSKLPSLPKLPESVTSKIPEFPTVNIKLPKLPDLKLPSLPFQLTKNQQRVAIGLASCAALAIAIKALPRKPPRRTVPSPRDAVDELTSEERADLPYPPNCLPGGRDIETPYGTVHVFEWGPETGERVMLVHGISTPCISLADLGWEFARKGFRVIVFDLYSRGYSSGPDPEQQPYDARLYTTQMLSVHASMMASLPLGASPRFHLVGYSLGGTLSVSFARYYPHLVASLTLIAPSGLLRPNHLGFMGKLLYSPSSFLPVPSFLIPTFVRWRITPSLPTSPSPDDEEAASGNPASSEEASAKSGGSTFDHSPISLMRPSISVSHVVRWQIGNHPGFIPAFISTMANAPIYGPSSPDWSALADILAAQRSGRHRSRKHRSSRHSSGKDKEKDRKKDKEREKDRERRKEKERKDREKERRKSKSSSKDDGDGGSAVGVGSSSSSSSRSHRHEIPAIHGGKVLMILGSQDPVIPMDETVQDAINILGEDGVQLAIVDGGHEVAITQADEVARFIMSFLSNESLRITRGSDRGAWDTQSEASSVFSSIKSGH</sequence>
<feature type="compositionally biased region" description="Low complexity" evidence="1">
    <location>
        <begin position="306"/>
        <end position="318"/>
    </location>
</feature>
<dbReference type="AlphaFoldDB" id="A0AAD5S4A5"/>
<evidence type="ECO:0000313" key="4">
    <source>
        <dbReference type="Proteomes" id="UP001201980"/>
    </source>
</evidence>
<gene>
    <name evidence="3" type="ORF">MKZ38_004587</name>
</gene>
<dbReference type="InterPro" id="IPR052370">
    <property type="entry name" value="Meta-cleavage_hydrolase"/>
</dbReference>
<dbReference type="Proteomes" id="UP001201980">
    <property type="component" value="Unassembled WGS sequence"/>
</dbReference>
<reference evidence="3" key="1">
    <citation type="submission" date="2022-07" db="EMBL/GenBank/DDBJ databases">
        <title>Draft genome sequence of Zalerion maritima ATCC 34329, a (micro)plastics degrading marine fungus.</title>
        <authorList>
            <person name="Paco A."/>
            <person name="Goncalves M.F.M."/>
            <person name="Rocha-Santos T.A.P."/>
            <person name="Alves A."/>
        </authorList>
    </citation>
    <scope>NUCLEOTIDE SEQUENCE</scope>
    <source>
        <strain evidence="3">ATCC 34329</strain>
    </source>
</reference>